<evidence type="ECO:0000313" key="3">
    <source>
        <dbReference type="EMBL" id="QEG42957.1"/>
    </source>
</evidence>
<sequence>MSYLFTCPHCKSQTLVGDEYSGLAGDCAVCREAVELPDFAGLGPVDDQPVRESWMAHRSVRLAIAGTITLALTACLLFVFIKFSSSTLAQLQANRRKQQDASNLVNIAKALNAYAADYGQYPPPVTNDANGQPMHSWRVLILPYLGQEELYRQYDMEQSWDANMNQIYSTPAVYQASAGQGFGFETAYFLVTGPGTLFPTPTTSLSPEDLVDDPAKTILVVEGKPPAATGLNWMEPVDLDIRKMQFAIAGNDGVEIGGQHQRGAVVATVDGRSHFLRDALSPVEIRALLSPAGGEPLADDILD</sequence>
<dbReference type="Proteomes" id="UP000325286">
    <property type="component" value="Chromosome"/>
</dbReference>
<dbReference type="PANTHER" id="PTHR30093:SF2">
    <property type="entry name" value="TYPE II SECRETION SYSTEM PROTEIN H"/>
    <property type="match status" value="1"/>
</dbReference>
<reference evidence="3 4" key="1">
    <citation type="submission" date="2019-08" db="EMBL/GenBank/DDBJ databases">
        <title>Deep-cultivation of Planctomycetes and their phenomic and genomic characterization uncovers novel biology.</title>
        <authorList>
            <person name="Wiegand S."/>
            <person name="Jogler M."/>
            <person name="Boedeker C."/>
            <person name="Pinto D."/>
            <person name="Vollmers J."/>
            <person name="Rivas-Marin E."/>
            <person name="Kohn T."/>
            <person name="Peeters S.H."/>
            <person name="Heuer A."/>
            <person name="Rast P."/>
            <person name="Oberbeckmann S."/>
            <person name="Bunk B."/>
            <person name="Jeske O."/>
            <person name="Meyerdierks A."/>
            <person name="Storesund J.E."/>
            <person name="Kallscheuer N."/>
            <person name="Luecker S."/>
            <person name="Lage O.M."/>
            <person name="Pohl T."/>
            <person name="Merkel B.J."/>
            <person name="Hornburger P."/>
            <person name="Mueller R.-W."/>
            <person name="Bruemmer F."/>
            <person name="Labrenz M."/>
            <person name="Spormann A.M."/>
            <person name="Op den Camp H."/>
            <person name="Overmann J."/>
            <person name="Amann R."/>
            <person name="Jetten M.S.M."/>
            <person name="Mascher T."/>
            <person name="Medema M.H."/>
            <person name="Devos D.P."/>
            <person name="Kaster A.-K."/>
            <person name="Ovreas L."/>
            <person name="Rohde M."/>
            <person name="Galperin M.Y."/>
            <person name="Jogler C."/>
        </authorList>
    </citation>
    <scope>NUCLEOTIDE SEQUENCE [LARGE SCALE GENOMIC DNA]</scope>
    <source>
        <strain evidence="3 4">UC8</strain>
    </source>
</reference>
<keyword evidence="4" id="KW-1185">Reference proteome</keyword>
<protein>
    <recommendedName>
        <fullName evidence="2">DUF1559 domain-containing protein</fullName>
    </recommendedName>
</protein>
<dbReference type="RefSeq" id="WP_068130471.1">
    <property type="nucleotide sequence ID" value="NZ_CP042914.1"/>
</dbReference>
<feature type="domain" description="DUF1559" evidence="2">
    <location>
        <begin position="96"/>
        <end position="176"/>
    </location>
</feature>
<proteinExistence type="predicted"/>
<gene>
    <name evidence="3" type="ORF">UC8_50000</name>
</gene>
<dbReference type="EMBL" id="CP042914">
    <property type="protein sequence ID" value="QEG42957.1"/>
    <property type="molecule type" value="Genomic_DNA"/>
</dbReference>
<evidence type="ECO:0000259" key="2">
    <source>
        <dbReference type="Pfam" id="PF07596"/>
    </source>
</evidence>
<dbReference type="InterPro" id="IPR011453">
    <property type="entry name" value="DUF1559"/>
</dbReference>
<keyword evidence="1" id="KW-1133">Transmembrane helix</keyword>
<keyword evidence="1" id="KW-0812">Transmembrane</keyword>
<dbReference type="AlphaFoldDB" id="A0A5B9QV92"/>
<accession>A0A5B9QV92</accession>
<evidence type="ECO:0000313" key="4">
    <source>
        <dbReference type="Proteomes" id="UP000325286"/>
    </source>
</evidence>
<dbReference type="PANTHER" id="PTHR30093">
    <property type="entry name" value="GENERAL SECRETION PATHWAY PROTEIN G"/>
    <property type="match status" value="1"/>
</dbReference>
<dbReference type="KEGG" id="rul:UC8_50000"/>
<dbReference type="Pfam" id="PF07596">
    <property type="entry name" value="SBP_bac_10"/>
    <property type="match status" value="1"/>
</dbReference>
<evidence type="ECO:0000256" key="1">
    <source>
        <dbReference type="SAM" id="Phobius"/>
    </source>
</evidence>
<organism evidence="3 4">
    <name type="scientific">Roseimaritima ulvae</name>
    <dbReference type="NCBI Taxonomy" id="980254"/>
    <lineage>
        <taxon>Bacteria</taxon>
        <taxon>Pseudomonadati</taxon>
        <taxon>Planctomycetota</taxon>
        <taxon>Planctomycetia</taxon>
        <taxon>Pirellulales</taxon>
        <taxon>Pirellulaceae</taxon>
        <taxon>Roseimaritima</taxon>
    </lineage>
</organism>
<name>A0A5B9QV92_9BACT</name>
<keyword evidence="1" id="KW-0472">Membrane</keyword>
<feature type="transmembrane region" description="Helical" evidence="1">
    <location>
        <begin position="60"/>
        <end position="81"/>
    </location>
</feature>